<keyword evidence="3" id="KW-1185">Reference proteome</keyword>
<feature type="compositionally biased region" description="Basic residues" evidence="1">
    <location>
        <begin position="81"/>
        <end position="91"/>
    </location>
</feature>
<organism evidence="2 3">
    <name type="scientific">Vigna mungo</name>
    <name type="common">Black gram</name>
    <name type="synonym">Phaseolus mungo</name>
    <dbReference type="NCBI Taxonomy" id="3915"/>
    <lineage>
        <taxon>Eukaryota</taxon>
        <taxon>Viridiplantae</taxon>
        <taxon>Streptophyta</taxon>
        <taxon>Embryophyta</taxon>
        <taxon>Tracheophyta</taxon>
        <taxon>Spermatophyta</taxon>
        <taxon>Magnoliopsida</taxon>
        <taxon>eudicotyledons</taxon>
        <taxon>Gunneridae</taxon>
        <taxon>Pentapetalae</taxon>
        <taxon>rosids</taxon>
        <taxon>fabids</taxon>
        <taxon>Fabales</taxon>
        <taxon>Fabaceae</taxon>
        <taxon>Papilionoideae</taxon>
        <taxon>50 kb inversion clade</taxon>
        <taxon>NPAAA clade</taxon>
        <taxon>indigoferoid/millettioid clade</taxon>
        <taxon>Phaseoleae</taxon>
        <taxon>Vigna</taxon>
    </lineage>
</organism>
<gene>
    <name evidence="2" type="ORF">V8G54_028340</name>
</gene>
<dbReference type="Proteomes" id="UP001374535">
    <property type="component" value="Chromosome 9"/>
</dbReference>
<protein>
    <submittedName>
        <fullName evidence="2">Uncharacterized protein</fullName>
    </submittedName>
</protein>
<name>A0AAQ3MR96_VIGMU</name>
<feature type="compositionally biased region" description="Polar residues" evidence="1">
    <location>
        <begin position="66"/>
        <end position="77"/>
    </location>
</feature>
<evidence type="ECO:0000313" key="3">
    <source>
        <dbReference type="Proteomes" id="UP001374535"/>
    </source>
</evidence>
<evidence type="ECO:0000256" key="1">
    <source>
        <dbReference type="SAM" id="MobiDB-lite"/>
    </source>
</evidence>
<dbReference type="EMBL" id="CP144692">
    <property type="protein sequence ID" value="WVY96189.1"/>
    <property type="molecule type" value="Genomic_DNA"/>
</dbReference>
<proteinExistence type="predicted"/>
<feature type="compositionally biased region" description="Polar residues" evidence="1">
    <location>
        <begin position="33"/>
        <end position="43"/>
    </location>
</feature>
<reference evidence="2 3" key="1">
    <citation type="journal article" date="2023" name="Life. Sci Alliance">
        <title>Evolutionary insights into 3D genome organization and epigenetic landscape of Vigna mungo.</title>
        <authorList>
            <person name="Junaid A."/>
            <person name="Singh B."/>
            <person name="Bhatia S."/>
        </authorList>
    </citation>
    <scope>NUCLEOTIDE SEQUENCE [LARGE SCALE GENOMIC DNA]</scope>
    <source>
        <strain evidence="2">Urdbean</strain>
    </source>
</reference>
<dbReference type="AlphaFoldDB" id="A0AAQ3MR96"/>
<feature type="region of interest" description="Disordered" evidence="1">
    <location>
        <begin position="32"/>
        <end position="54"/>
    </location>
</feature>
<sequence length="106" mass="11885">MHPKTSTADPPAVAISRKTNCVSLYPHCDMRTTRCTPQNSTADPTVAQPDPPFVGRQQCHLQQFSSPQFHKQASSEVENTKKKKNTKKKEKKYIVSSGKLKPLTNF</sequence>
<feature type="region of interest" description="Disordered" evidence="1">
    <location>
        <begin position="66"/>
        <end position="106"/>
    </location>
</feature>
<evidence type="ECO:0000313" key="2">
    <source>
        <dbReference type="EMBL" id="WVY96189.1"/>
    </source>
</evidence>
<accession>A0AAQ3MR96</accession>